<evidence type="ECO:0000259" key="8">
    <source>
        <dbReference type="PROSITE" id="PS50102"/>
    </source>
</evidence>
<feature type="region of interest" description="Disordered" evidence="7">
    <location>
        <begin position="196"/>
        <end position="246"/>
    </location>
</feature>
<evidence type="ECO:0000256" key="6">
    <source>
        <dbReference type="PROSITE-ProRule" id="PRU00176"/>
    </source>
</evidence>
<feature type="compositionally biased region" description="Basic and acidic residues" evidence="7">
    <location>
        <begin position="220"/>
        <end position="246"/>
    </location>
</feature>
<keyword evidence="9" id="KW-1185">Reference proteome</keyword>
<sequence>MAASCSEVANTNVLDENNSNSQINNSQIESNIENGEEEFESKLTKQHEKKKKNSEPGIIYLSYIPPFMTVKIIHEYFFQYGDVGRVFLQPDTKKKKKQGKPSKFFTEGWVEFLDKKVAKRIAVMLNGQQVGGRRKTPFYDSLWSIKYLHRFKWAHLNERLAYEKAVRDQRMRTEISQVKREANFYMQSVDRSLKLARKRKKGDVEKHDDTGPGQVWVKQKRTDEEMKELQKQRKKQKNSEVGEDSDKTLLKNIFSGGF</sequence>
<dbReference type="CDD" id="cd12263">
    <property type="entry name" value="RRM_ABT1_like"/>
    <property type="match status" value="1"/>
</dbReference>
<evidence type="ECO:0000256" key="2">
    <source>
        <dbReference type="ARBA" id="ARBA00005819"/>
    </source>
</evidence>
<dbReference type="InterPro" id="IPR039119">
    <property type="entry name" value="ABT1/Esf2"/>
</dbReference>
<comment type="subcellular location">
    <subcellularLocation>
        <location evidence="1">Nucleus</location>
        <location evidence="1">Nucleolus</location>
    </subcellularLocation>
</comment>
<name>A0ABM1BS26_LIMPO</name>
<dbReference type="Gene3D" id="3.30.70.330">
    <property type="match status" value="1"/>
</dbReference>
<dbReference type="PANTHER" id="PTHR12311:SF7">
    <property type="entry name" value="ACTIVATOR OF BASAL TRANSCRIPTION 1"/>
    <property type="match status" value="1"/>
</dbReference>
<evidence type="ECO:0000256" key="7">
    <source>
        <dbReference type="SAM" id="MobiDB-lite"/>
    </source>
</evidence>
<dbReference type="InterPro" id="IPR035979">
    <property type="entry name" value="RBD_domain_sf"/>
</dbReference>
<dbReference type="InterPro" id="IPR034353">
    <property type="entry name" value="ABT1/ESF2_RRM"/>
</dbReference>
<evidence type="ECO:0000313" key="9">
    <source>
        <dbReference type="Proteomes" id="UP000694941"/>
    </source>
</evidence>
<dbReference type="Pfam" id="PF00076">
    <property type="entry name" value="RRM_1"/>
    <property type="match status" value="1"/>
</dbReference>
<dbReference type="RefSeq" id="XP_013787572.1">
    <property type="nucleotide sequence ID" value="XM_013932118.2"/>
</dbReference>
<dbReference type="PANTHER" id="PTHR12311">
    <property type="entry name" value="ACTIVATOR OF BASAL TRANSCRIPTION 1"/>
    <property type="match status" value="1"/>
</dbReference>
<proteinExistence type="inferred from homology"/>
<keyword evidence="4 6" id="KW-0694">RNA-binding</keyword>
<organism evidence="9 10">
    <name type="scientific">Limulus polyphemus</name>
    <name type="common">Atlantic horseshoe crab</name>
    <dbReference type="NCBI Taxonomy" id="6850"/>
    <lineage>
        <taxon>Eukaryota</taxon>
        <taxon>Metazoa</taxon>
        <taxon>Ecdysozoa</taxon>
        <taxon>Arthropoda</taxon>
        <taxon>Chelicerata</taxon>
        <taxon>Merostomata</taxon>
        <taxon>Xiphosura</taxon>
        <taxon>Limulidae</taxon>
        <taxon>Limulus</taxon>
    </lineage>
</organism>
<dbReference type="SMART" id="SM00360">
    <property type="entry name" value="RRM"/>
    <property type="match status" value="1"/>
</dbReference>
<feature type="compositionally biased region" description="Low complexity" evidence="7">
    <location>
        <begin position="16"/>
        <end position="26"/>
    </location>
</feature>
<dbReference type="InterPro" id="IPR012677">
    <property type="entry name" value="Nucleotide-bd_a/b_plait_sf"/>
</dbReference>
<gene>
    <name evidence="10" type="primary">LOC106471519</name>
</gene>
<comment type="similarity">
    <text evidence="2">Belongs to the ESF2/ABP1 family.</text>
</comment>
<reference evidence="10" key="1">
    <citation type="submission" date="2025-08" db="UniProtKB">
        <authorList>
            <consortium name="RefSeq"/>
        </authorList>
    </citation>
    <scope>IDENTIFICATION</scope>
    <source>
        <tissue evidence="10">Muscle</tissue>
    </source>
</reference>
<evidence type="ECO:0000256" key="5">
    <source>
        <dbReference type="ARBA" id="ARBA00023242"/>
    </source>
</evidence>
<feature type="domain" description="RRM" evidence="8">
    <location>
        <begin position="57"/>
        <end position="134"/>
    </location>
</feature>
<dbReference type="InterPro" id="IPR000504">
    <property type="entry name" value="RRM_dom"/>
</dbReference>
<dbReference type="PROSITE" id="PS50102">
    <property type="entry name" value="RRM"/>
    <property type="match status" value="1"/>
</dbReference>
<keyword evidence="5" id="KW-0539">Nucleus</keyword>
<evidence type="ECO:0000313" key="10">
    <source>
        <dbReference type="RefSeq" id="XP_013787572.1"/>
    </source>
</evidence>
<dbReference type="SUPFAM" id="SSF54928">
    <property type="entry name" value="RNA-binding domain, RBD"/>
    <property type="match status" value="1"/>
</dbReference>
<dbReference type="Proteomes" id="UP000694941">
    <property type="component" value="Unplaced"/>
</dbReference>
<evidence type="ECO:0000256" key="4">
    <source>
        <dbReference type="ARBA" id="ARBA00022884"/>
    </source>
</evidence>
<evidence type="ECO:0000256" key="3">
    <source>
        <dbReference type="ARBA" id="ARBA00020737"/>
    </source>
</evidence>
<dbReference type="GeneID" id="106471519"/>
<evidence type="ECO:0000256" key="1">
    <source>
        <dbReference type="ARBA" id="ARBA00004604"/>
    </source>
</evidence>
<accession>A0ABM1BS26</accession>
<feature type="region of interest" description="Disordered" evidence="7">
    <location>
        <begin position="1"/>
        <end position="26"/>
    </location>
</feature>
<protein>
    <recommendedName>
        <fullName evidence="3">Activator of basal transcription 1</fullName>
    </recommendedName>
</protein>